<accession>A0ABX7VXT3</accession>
<evidence type="ECO:0000313" key="2">
    <source>
        <dbReference type="EMBL" id="QTN00571.1"/>
    </source>
</evidence>
<dbReference type="InterPro" id="IPR023365">
    <property type="entry name" value="Sortase_dom-sf"/>
</dbReference>
<dbReference type="EMBL" id="CP046956">
    <property type="protein sequence ID" value="QTN00571.1"/>
    <property type="molecule type" value="Genomic_DNA"/>
</dbReference>
<dbReference type="Pfam" id="PF04203">
    <property type="entry name" value="Sortase"/>
    <property type="match status" value="1"/>
</dbReference>
<keyword evidence="3" id="KW-1185">Reference proteome</keyword>
<keyword evidence="1" id="KW-0378">Hydrolase</keyword>
<dbReference type="InterPro" id="IPR041999">
    <property type="entry name" value="Sortase_D_1"/>
</dbReference>
<dbReference type="InterPro" id="IPR005754">
    <property type="entry name" value="Sortase"/>
</dbReference>
<dbReference type="SUPFAM" id="SSF63817">
    <property type="entry name" value="Sortase"/>
    <property type="match status" value="1"/>
</dbReference>
<gene>
    <name evidence="2" type="ORF">ERJ70_15465</name>
</gene>
<dbReference type="NCBIfam" id="TIGR01076">
    <property type="entry name" value="sortase_fam"/>
    <property type="match status" value="1"/>
</dbReference>
<dbReference type="RefSeq" id="WP_209365703.1">
    <property type="nucleotide sequence ID" value="NZ_CP046956.1"/>
</dbReference>
<protein>
    <submittedName>
        <fullName evidence="2">Class D sortase</fullName>
    </submittedName>
</protein>
<proteinExistence type="predicted"/>
<dbReference type="NCBIfam" id="NF033746">
    <property type="entry name" value="class_D_sortase"/>
    <property type="match status" value="1"/>
</dbReference>
<organism evidence="2 3">
    <name type="scientific">Sediminibacillus dalangtanensis</name>
    <dbReference type="NCBI Taxonomy" id="2729421"/>
    <lineage>
        <taxon>Bacteria</taxon>
        <taxon>Bacillati</taxon>
        <taxon>Bacillota</taxon>
        <taxon>Bacilli</taxon>
        <taxon>Bacillales</taxon>
        <taxon>Bacillaceae</taxon>
        <taxon>Sediminibacillus</taxon>
    </lineage>
</organism>
<dbReference type="Proteomes" id="UP000665043">
    <property type="component" value="Chromosome"/>
</dbReference>
<name>A0ABX7VXT3_9BACI</name>
<dbReference type="CDD" id="cd05828">
    <property type="entry name" value="Sortase_D_1"/>
    <property type="match status" value="1"/>
</dbReference>
<evidence type="ECO:0000313" key="3">
    <source>
        <dbReference type="Proteomes" id="UP000665043"/>
    </source>
</evidence>
<reference evidence="2 3" key="1">
    <citation type="submission" date="2019-12" db="EMBL/GenBank/DDBJ databases">
        <title>The whole genome sequencing of a strain isolated from a Mars analog, Dalangtan Playa.</title>
        <authorList>
            <person name="Huang T."/>
        </authorList>
    </citation>
    <scope>NUCLEOTIDE SEQUENCE [LARGE SCALE GENOMIC DNA]</scope>
    <source>
        <strain evidence="2 3">DP4-553-S</strain>
    </source>
</reference>
<sequence length="214" mass="24322">MRYWFGITLFAIGMLMAGWHGYRWWEESTAVIVDRTEARSVSLHWEDTTIQEPMPHKTTSEDQSRVSAAQTFTTGEKIAELTIPKLDRIYPVFWGTDKETLQQGIGMYDSPSMAQPDQLGHTGLAGHRDTVFVGLDTLQPGDRIYLDFQDQTYEYQIRKTWITDANDRSVLTEKQAPTLTLTTCYPFNFIGSAPDRFIIQADLIGKQTLEGSAT</sequence>
<dbReference type="Gene3D" id="2.40.260.10">
    <property type="entry name" value="Sortase"/>
    <property type="match status" value="1"/>
</dbReference>
<evidence type="ECO:0000256" key="1">
    <source>
        <dbReference type="ARBA" id="ARBA00022801"/>
    </source>
</evidence>
<dbReference type="InterPro" id="IPR053525">
    <property type="entry name" value="Sortase_D"/>
</dbReference>